<protein>
    <submittedName>
        <fullName evidence="1">Uncharacterized protein</fullName>
    </submittedName>
</protein>
<accession>A0A2V0RHW7</accession>
<sequence>MADNLSFVRAYTNEAGNTRRVVYRIGELPSEQFLVVKLFGGNPADDDAPVTFKFWRTTDLQRTVKHWSCRTPLTRGSEGEERAVEESYALIQRHLLPMLENMFKGDR</sequence>
<dbReference type="EMBL" id="BDQA01000698">
    <property type="protein sequence ID" value="GBH22148.1"/>
    <property type="molecule type" value="Genomic_RNA"/>
</dbReference>
<evidence type="ECO:0000313" key="1">
    <source>
        <dbReference type="EMBL" id="GBH22148.1"/>
    </source>
</evidence>
<dbReference type="AlphaFoldDB" id="A0A2V0RHW7"/>
<reference evidence="1" key="1">
    <citation type="submission" date="2017-04" db="EMBL/GenBank/DDBJ databases">
        <title>Unveiling RNA virosphere associated with marine microorganisms.</title>
        <authorList>
            <person name="Urayama S."/>
            <person name="Takaki Y."/>
            <person name="Nishi S."/>
            <person name="Yoshida Y."/>
            <person name="Deguchi S."/>
            <person name="Takai K."/>
            <person name="Nunoura T."/>
        </authorList>
    </citation>
    <scope>NUCLEOTIDE SEQUENCE</scope>
</reference>
<name>A0A2V0RHW7_9ZZZZ</name>
<comment type="caution">
    <text evidence="1">The sequence shown here is derived from an EMBL/GenBank/DDBJ whole genome shotgun (WGS) entry which is preliminary data.</text>
</comment>
<organism evidence="1">
    <name type="scientific">viral metagenome</name>
    <dbReference type="NCBI Taxonomy" id="1070528"/>
    <lineage>
        <taxon>unclassified sequences</taxon>
        <taxon>metagenomes</taxon>
        <taxon>organismal metagenomes</taxon>
    </lineage>
</organism>
<proteinExistence type="predicted"/>